<feature type="region of interest" description="Disordered" evidence="2">
    <location>
        <begin position="940"/>
        <end position="961"/>
    </location>
</feature>
<dbReference type="SMART" id="SM00028">
    <property type="entry name" value="TPR"/>
    <property type="match status" value="4"/>
</dbReference>
<accession>A0AAE6TAA8</accession>
<dbReference type="SMART" id="SM00609">
    <property type="entry name" value="VIT"/>
    <property type="match status" value="1"/>
</dbReference>
<dbReference type="Pfam" id="PF08487">
    <property type="entry name" value="VIT"/>
    <property type="match status" value="1"/>
</dbReference>
<dbReference type="PANTHER" id="PTHR45737">
    <property type="entry name" value="VON WILLEBRAND FACTOR A DOMAIN-CONTAINING PROTEIN 5A"/>
    <property type="match status" value="1"/>
</dbReference>
<dbReference type="InterPro" id="IPR019734">
    <property type="entry name" value="TPR_rpt"/>
</dbReference>
<evidence type="ECO:0000313" key="4">
    <source>
        <dbReference type="EMBL" id="QHV62899.1"/>
    </source>
</evidence>
<dbReference type="PROSITE" id="PS50005">
    <property type="entry name" value="TPR"/>
    <property type="match status" value="1"/>
</dbReference>
<dbReference type="Pfam" id="PF13432">
    <property type="entry name" value="TPR_16"/>
    <property type="match status" value="1"/>
</dbReference>
<dbReference type="SUPFAM" id="SSF48452">
    <property type="entry name" value="TPR-like"/>
    <property type="match status" value="2"/>
</dbReference>
<feature type="repeat" description="TPR" evidence="1">
    <location>
        <begin position="827"/>
        <end position="860"/>
    </location>
</feature>
<dbReference type="PANTHER" id="PTHR45737:SF6">
    <property type="entry name" value="VON WILLEBRAND FACTOR A DOMAIN-CONTAINING PROTEIN 5A"/>
    <property type="match status" value="1"/>
</dbReference>
<proteinExistence type="predicted"/>
<gene>
    <name evidence="4" type="ORF">DMI76_05765</name>
</gene>
<sequence length="1352" mass="150348">MGQHDELLLLRPELLFFPGRPGHAEIDGRGGIYDDQRSTGRRQVLQRMDLVCRRQVPLLNGEGQIPFLPGDWPFCGQSCGSRLQQIVCPGLCLVVGREGDGKARLFPSLPTPPRMMKFTYSLCLCILACCVSLAQTASLRSVVLPPPSMKVECRADESPVSISRAEIKSRVMDFLAETEVTLVFHNPNTRVMEGELVYPLPAGAIVQGYALDINGRMVDGVPVPRQKARVAFEEEVRKQVDPGLVEWSGGNMFKTRVYPIPAGGTRTVRLRYSTVLPVDAAGAPSLQLPMNFKEKLDSLKLRVEVFAGRKPVVVSSPLDNVEFKDWRSAFLAEKEWKDLSLTEDLFISLPRAQRKDAGRAKVFVESFDGRDYAAVIIPRPERTDGKSGVEAAPTIELLWDASGSMKGADVRKFLDFLKRYLACGRTQGRQTRINLTVFRDRIMPSKTFEVAPDNLDELARELLALDYDGATCDWSAVREKLSACSGASDCLVVSDGFINFSSVPEKRGTSSAKTFALMVTPRKDANTFIRMGIPVIDLASQTAEQAMERLVRGEISIRYIIDRGNMPWRTFSRYEIPGMPSDSVLLLAELEPGSYRGTVEVAGVEIPVAADASGGTPGTMLRALYAQARLQELLCRPPSAVRDEAVGNLGMEYGIVTPGTSLLVLDSLEQYLKYGVRPPASASELRAEYDKRMLKRERKEDMAEETARLNRLKACLASWKEMQKWYAKEFFNPEEMESVLKDDRLKQALIHTCRGNDREALEIYRKVLKDERNNRTALKGVTVMERRLREKEAQAEKTSGENAARDRELAEARANLNRELDREPADIAGSLRLAYGFYDLGDYDKALSLFNRILEKAPENVSARRGAETVARRKTAYYSAAYDERRSAMLAEVDSLWERPAGSSPEEENSGESAPAPVIVQGNNISGDSGAVIRASGSFNAEAGSSPDSASPDLLGNENSAPENQKVVGSLFLGGGETLNGLKAREQDAGSSPVINVKAWDSKAPYLAALDAADRPFAVYMKLKEKYGDSPGFYMDCSDWFAGKGDKALAVQILSNLAELELENRSLLRMLGYKLRYMGELRQARFIFETVKTLFPEEPQSYRDLALVLDELGEAQKAFDMYREVLERPMPRRFTGVEQIVLVELNRLVSRSRAAGVKLDTGGLDPAFLQPVEADLRVVINWDTDASDMDLWVTDITGEKCYYSHRLTTHGGHLSRDVTQGYGPEEYLVRKALPGPYLVQTHYYGTRSQKMLAPVTLYAEVYTDYGRPQEKRKTLVFRLNGRDQVVDVGKVAYVQACPAEGARDYQVKAGETRASIAESRLKDGKRAGEIIRLNPALKDREPKTGEIIKLPE</sequence>
<evidence type="ECO:0000256" key="2">
    <source>
        <dbReference type="SAM" id="MobiDB-lite"/>
    </source>
</evidence>
<dbReference type="Pfam" id="PF09906">
    <property type="entry name" value="DUF2135"/>
    <property type="match status" value="1"/>
</dbReference>
<evidence type="ECO:0000313" key="5">
    <source>
        <dbReference type="Proteomes" id="UP000642553"/>
    </source>
</evidence>
<evidence type="ECO:0000259" key="3">
    <source>
        <dbReference type="PROSITE" id="PS51468"/>
    </source>
</evidence>
<dbReference type="EMBL" id="CP029701">
    <property type="protein sequence ID" value="QHV62899.1"/>
    <property type="molecule type" value="Genomic_DNA"/>
</dbReference>
<evidence type="ECO:0000256" key="1">
    <source>
        <dbReference type="PROSITE-ProRule" id="PRU00339"/>
    </source>
</evidence>
<dbReference type="SUPFAM" id="SSF53300">
    <property type="entry name" value="vWA-like"/>
    <property type="match status" value="1"/>
</dbReference>
<dbReference type="InterPro" id="IPR013694">
    <property type="entry name" value="VIT"/>
</dbReference>
<protein>
    <submittedName>
        <fullName evidence="4">DUF2135 domain-containing protein</fullName>
    </submittedName>
</protein>
<dbReference type="PROSITE" id="PS51468">
    <property type="entry name" value="VIT"/>
    <property type="match status" value="1"/>
</dbReference>
<reference evidence="4" key="1">
    <citation type="submission" date="2018-05" db="EMBL/GenBank/DDBJ databases">
        <title>Complete genome sequnece of Akkermansia muciniphila EB-AMDK-40.</title>
        <authorList>
            <person name="Nam Y.-D."/>
            <person name="Chung W.-H."/>
            <person name="Park Y.S."/>
            <person name="Kang J."/>
        </authorList>
    </citation>
    <scope>NUCLEOTIDE SEQUENCE</scope>
    <source>
        <strain evidence="4">EB-AMDK-40</strain>
    </source>
</reference>
<organism evidence="4 5">
    <name type="scientific">Akkermansia massiliensis</name>
    <dbReference type="NCBI Taxonomy" id="2927224"/>
    <lineage>
        <taxon>Bacteria</taxon>
        <taxon>Pseudomonadati</taxon>
        <taxon>Verrucomicrobiota</taxon>
        <taxon>Verrucomicrobiia</taxon>
        <taxon>Verrucomicrobiales</taxon>
        <taxon>Akkermansiaceae</taxon>
        <taxon>Akkermansia</taxon>
    </lineage>
</organism>
<feature type="domain" description="VIT" evidence="3">
    <location>
        <begin position="146"/>
        <end position="274"/>
    </location>
</feature>
<dbReference type="InterPro" id="IPR036465">
    <property type="entry name" value="vWFA_dom_sf"/>
</dbReference>
<dbReference type="Gene3D" id="1.25.40.10">
    <property type="entry name" value="Tetratricopeptide repeat domain"/>
    <property type="match status" value="2"/>
</dbReference>
<keyword evidence="1" id="KW-0802">TPR repeat</keyword>
<feature type="region of interest" description="Disordered" evidence="2">
    <location>
        <begin position="899"/>
        <end position="921"/>
    </location>
</feature>
<dbReference type="Proteomes" id="UP000642553">
    <property type="component" value="Chromosome"/>
</dbReference>
<dbReference type="InterPro" id="IPR019220">
    <property type="entry name" value="DUF2135"/>
</dbReference>
<dbReference type="InterPro" id="IPR011990">
    <property type="entry name" value="TPR-like_helical_dom_sf"/>
</dbReference>
<name>A0AAE6TAA8_9BACT</name>